<dbReference type="PROSITE" id="PS51843">
    <property type="entry name" value="NR_LBD"/>
    <property type="match status" value="1"/>
</dbReference>
<dbReference type="Proteomes" id="UP001626550">
    <property type="component" value="Unassembled WGS sequence"/>
</dbReference>
<dbReference type="AlphaFoldDB" id="A0ABD2Q9C6"/>
<evidence type="ECO:0000256" key="3">
    <source>
        <dbReference type="ARBA" id="ARBA00023170"/>
    </source>
</evidence>
<evidence type="ECO:0000313" key="5">
    <source>
        <dbReference type="EMBL" id="KAL3316145.1"/>
    </source>
</evidence>
<dbReference type="InterPro" id="IPR000536">
    <property type="entry name" value="Nucl_hrmn_rcpt_lig-bd"/>
</dbReference>
<sequence>MEMASVNGPQLSNPSEEMQSALADCVQQIRAPFRPDEMIETGVAETLEQEYNRMETCIRRIIRVAKLMPFFNNIGKSTQLGLLRANLYGLIVLSSSFFFKRDIRKLCYPIVQADGSLTSLKVSMLDEVTSTEQAASRLSPSSTASSKTHALRAEFELYKANTLAAFDRLDEITGKDDILRVSLLAIKLFSEEALPPEARSNVSSARQAYLLFLWHYLRWNNGGKKLRSASELFERLLVAFIDLRTLEIRMTEFAKLLSLDGLSPLMREVCGSSQKVTSSASISTGNILSNSSYPIG</sequence>
<dbReference type="EMBL" id="JBJKFK010000592">
    <property type="protein sequence ID" value="KAL3316145.1"/>
    <property type="molecule type" value="Genomic_DNA"/>
</dbReference>
<evidence type="ECO:0000256" key="1">
    <source>
        <dbReference type="ARBA" id="ARBA00023015"/>
    </source>
</evidence>
<comment type="caution">
    <text evidence="5">The sequence shown here is derived from an EMBL/GenBank/DDBJ whole genome shotgun (WGS) entry which is preliminary data.</text>
</comment>
<accession>A0ABD2Q9C6</accession>
<organism evidence="5 6">
    <name type="scientific">Cichlidogyrus casuarinus</name>
    <dbReference type="NCBI Taxonomy" id="1844966"/>
    <lineage>
        <taxon>Eukaryota</taxon>
        <taxon>Metazoa</taxon>
        <taxon>Spiralia</taxon>
        <taxon>Lophotrochozoa</taxon>
        <taxon>Platyhelminthes</taxon>
        <taxon>Monogenea</taxon>
        <taxon>Monopisthocotylea</taxon>
        <taxon>Dactylogyridea</taxon>
        <taxon>Ancyrocephalidae</taxon>
        <taxon>Cichlidogyrus</taxon>
    </lineage>
</organism>
<gene>
    <name evidence="5" type="primary">HR96_2</name>
    <name evidence="5" type="ORF">Ciccas_005212</name>
</gene>
<evidence type="ECO:0000259" key="4">
    <source>
        <dbReference type="PROSITE" id="PS51843"/>
    </source>
</evidence>
<keyword evidence="1" id="KW-0805">Transcription regulation</keyword>
<feature type="domain" description="NR LBD" evidence="4">
    <location>
        <begin position="10"/>
        <end position="276"/>
    </location>
</feature>
<keyword evidence="2" id="KW-0804">Transcription</keyword>
<dbReference type="Gene3D" id="1.10.565.10">
    <property type="entry name" value="Retinoid X Receptor"/>
    <property type="match status" value="1"/>
</dbReference>
<proteinExistence type="predicted"/>
<keyword evidence="6" id="KW-1185">Reference proteome</keyword>
<keyword evidence="3 5" id="KW-0675">Receptor</keyword>
<name>A0ABD2Q9C6_9PLAT</name>
<dbReference type="InterPro" id="IPR035500">
    <property type="entry name" value="NHR-like_dom_sf"/>
</dbReference>
<dbReference type="SUPFAM" id="SSF48508">
    <property type="entry name" value="Nuclear receptor ligand-binding domain"/>
    <property type="match status" value="1"/>
</dbReference>
<protein>
    <submittedName>
        <fullName evidence="5">Receptor</fullName>
    </submittedName>
</protein>
<evidence type="ECO:0000256" key="2">
    <source>
        <dbReference type="ARBA" id="ARBA00023163"/>
    </source>
</evidence>
<evidence type="ECO:0000313" key="6">
    <source>
        <dbReference type="Proteomes" id="UP001626550"/>
    </source>
</evidence>
<reference evidence="5 6" key="1">
    <citation type="submission" date="2024-11" db="EMBL/GenBank/DDBJ databases">
        <title>Adaptive evolution of stress response genes in parasites aligns with host niche diversity.</title>
        <authorList>
            <person name="Hahn C."/>
            <person name="Resl P."/>
        </authorList>
    </citation>
    <scope>NUCLEOTIDE SEQUENCE [LARGE SCALE GENOMIC DNA]</scope>
    <source>
        <strain evidence="5">EGGRZ-B1_66</strain>
        <tissue evidence="5">Body</tissue>
    </source>
</reference>